<feature type="chain" id="PRO_5013561004" evidence="9">
    <location>
        <begin position="20"/>
        <end position="162"/>
    </location>
</feature>
<organism evidence="10">
    <name type="scientific">Spodoptera frugiperda</name>
    <name type="common">Fall armyworm</name>
    <dbReference type="NCBI Taxonomy" id="7108"/>
    <lineage>
        <taxon>Eukaryota</taxon>
        <taxon>Metazoa</taxon>
        <taxon>Ecdysozoa</taxon>
        <taxon>Arthropoda</taxon>
        <taxon>Hexapoda</taxon>
        <taxon>Insecta</taxon>
        <taxon>Pterygota</taxon>
        <taxon>Neoptera</taxon>
        <taxon>Endopterygota</taxon>
        <taxon>Lepidoptera</taxon>
        <taxon>Glossata</taxon>
        <taxon>Ditrysia</taxon>
        <taxon>Noctuoidea</taxon>
        <taxon>Noctuidae</taxon>
        <taxon>Amphipyrinae</taxon>
        <taxon>Spodoptera</taxon>
    </lineage>
</organism>
<evidence type="ECO:0000256" key="9">
    <source>
        <dbReference type="SAM" id="SignalP"/>
    </source>
</evidence>
<dbReference type="InterPro" id="IPR031424">
    <property type="entry name" value="QVR-like"/>
</dbReference>
<evidence type="ECO:0000256" key="3">
    <source>
        <dbReference type="ARBA" id="ARBA00022692"/>
    </source>
</evidence>
<gene>
    <name evidence="10" type="ORF">SFRICE_005414</name>
</gene>
<dbReference type="EMBL" id="ODYU01005347">
    <property type="protein sequence ID" value="SOQ46099.1"/>
    <property type="molecule type" value="Genomic_DNA"/>
</dbReference>
<evidence type="ECO:0000256" key="2">
    <source>
        <dbReference type="ARBA" id="ARBA00022622"/>
    </source>
</evidence>
<dbReference type="InterPro" id="IPR050975">
    <property type="entry name" value="Sleep_regulator"/>
</dbReference>
<proteinExistence type="predicted"/>
<keyword evidence="7" id="KW-0325">Glycoprotein</keyword>
<dbReference type="AlphaFoldDB" id="A0A2H1VZ36"/>
<evidence type="ECO:0000313" key="10">
    <source>
        <dbReference type="EMBL" id="SOQ46099.1"/>
    </source>
</evidence>
<evidence type="ECO:0000256" key="6">
    <source>
        <dbReference type="ARBA" id="ARBA00023136"/>
    </source>
</evidence>
<feature type="signal peptide" evidence="9">
    <location>
        <begin position="1"/>
        <end position="19"/>
    </location>
</feature>
<evidence type="ECO:0000256" key="4">
    <source>
        <dbReference type="ARBA" id="ARBA00022729"/>
    </source>
</evidence>
<dbReference type="Gene3D" id="2.10.60.10">
    <property type="entry name" value="CD59"/>
    <property type="match status" value="1"/>
</dbReference>
<keyword evidence="2" id="KW-0336">GPI-anchor</keyword>
<evidence type="ECO:0000256" key="5">
    <source>
        <dbReference type="ARBA" id="ARBA00022989"/>
    </source>
</evidence>
<protein>
    <submittedName>
        <fullName evidence="10">SFRICE_005414</fullName>
    </submittedName>
</protein>
<evidence type="ECO:0000256" key="8">
    <source>
        <dbReference type="ARBA" id="ARBA00023288"/>
    </source>
</evidence>
<dbReference type="InterPro" id="IPR045860">
    <property type="entry name" value="Snake_toxin-like_sf"/>
</dbReference>
<comment type="subcellular location">
    <subcellularLocation>
        <location evidence="1">Membrane</location>
        <topology evidence="1">Lipid-anchor</topology>
        <topology evidence="1">GPI-anchor</topology>
    </subcellularLocation>
</comment>
<dbReference type="PANTHER" id="PTHR33562">
    <property type="entry name" value="ATILLA, ISOFORM B-RELATED-RELATED"/>
    <property type="match status" value="1"/>
</dbReference>
<dbReference type="GO" id="GO:0098552">
    <property type="term" value="C:side of membrane"/>
    <property type="evidence" value="ECO:0007669"/>
    <property type="project" value="UniProtKB-KW"/>
</dbReference>
<dbReference type="Pfam" id="PF17064">
    <property type="entry name" value="QVR"/>
    <property type="match status" value="1"/>
</dbReference>
<name>A0A2H1VZ36_SPOFR</name>
<evidence type="ECO:0000256" key="7">
    <source>
        <dbReference type="ARBA" id="ARBA00023180"/>
    </source>
</evidence>
<dbReference type="GO" id="GO:0030431">
    <property type="term" value="P:sleep"/>
    <property type="evidence" value="ECO:0007669"/>
    <property type="project" value="InterPro"/>
</dbReference>
<accession>A0A2H1VZ36</accession>
<sequence>MLLIKLWLWLLFLFKTNEALLCYNCSTTQREWSRCGGDFVPTNLGFNSTRMFLVNCTGENAMCFVRSWNARARHAWIVQRGCYLPTGDDTLPRSVNIPTRAMSCKHERHAEAEYKVCLCRADWCNSASSLVPSIAQYFYKSLTYIVGNIIIIFWTNKLPIFI</sequence>
<keyword evidence="5" id="KW-1133">Transmembrane helix</keyword>
<keyword evidence="3" id="KW-0812">Transmembrane</keyword>
<dbReference type="GO" id="GO:0032222">
    <property type="term" value="P:regulation of synaptic transmission, cholinergic"/>
    <property type="evidence" value="ECO:0007669"/>
    <property type="project" value="InterPro"/>
</dbReference>
<evidence type="ECO:0000256" key="1">
    <source>
        <dbReference type="ARBA" id="ARBA00004589"/>
    </source>
</evidence>
<keyword evidence="6" id="KW-0472">Membrane</keyword>
<keyword evidence="8" id="KW-0449">Lipoprotein</keyword>
<reference evidence="10" key="1">
    <citation type="submission" date="2016-07" db="EMBL/GenBank/DDBJ databases">
        <authorList>
            <person name="Bretaudeau A."/>
        </authorList>
    </citation>
    <scope>NUCLEOTIDE SEQUENCE</scope>
    <source>
        <strain evidence="10">Rice</strain>
        <tissue evidence="10">Whole body</tissue>
    </source>
</reference>
<keyword evidence="4 9" id="KW-0732">Signal</keyword>